<evidence type="ECO:0000313" key="4">
    <source>
        <dbReference type="EMBL" id="CAB4022984.1"/>
    </source>
</evidence>
<dbReference type="EMBL" id="CACRXK020012253">
    <property type="protein sequence ID" value="CAB4022984.1"/>
    <property type="molecule type" value="Genomic_DNA"/>
</dbReference>
<keyword evidence="2" id="KW-1003">Cell membrane</keyword>
<dbReference type="GO" id="GO:0005886">
    <property type="term" value="C:plasma membrane"/>
    <property type="evidence" value="ECO:0007669"/>
    <property type="project" value="UniProtKB-SubCell"/>
</dbReference>
<proteinExistence type="inferred from homology"/>
<keyword evidence="2" id="KW-0636">Prenylation</keyword>
<accession>A0A7D9J6K5</accession>
<evidence type="ECO:0000256" key="1">
    <source>
        <dbReference type="ARBA" id="ARBA00023277"/>
    </source>
</evidence>
<comment type="subcellular location">
    <subcellularLocation>
        <location evidence="2">Cell membrane</location>
        <topology evidence="2">Lipid-anchor</topology>
        <orientation evidence="2">Cytoplasmic side</orientation>
    </subcellularLocation>
</comment>
<reference evidence="4" key="1">
    <citation type="submission" date="2020-04" db="EMBL/GenBank/DDBJ databases">
        <authorList>
            <person name="Alioto T."/>
            <person name="Alioto T."/>
            <person name="Gomez Garrido J."/>
        </authorList>
    </citation>
    <scope>NUCLEOTIDE SEQUENCE</scope>
    <source>
        <strain evidence="4">A484AB</strain>
    </source>
</reference>
<dbReference type="PANTHER" id="PTHR10749:SF8">
    <property type="entry name" value="PHOSPHORYLASE B KINASE REGULATORY SUBUNIT BETA"/>
    <property type="match status" value="1"/>
</dbReference>
<keyword evidence="2" id="KW-0472">Membrane</keyword>
<organism evidence="4 5">
    <name type="scientific">Paramuricea clavata</name>
    <name type="common">Red gorgonian</name>
    <name type="synonym">Violescent sea-whip</name>
    <dbReference type="NCBI Taxonomy" id="317549"/>
    <lineage>
        <taxon>Eukaryota</taxon>
        <taxon>Metazoa</taxon>
        <taxon>Cnidaria</taxon>
        <taxon>Anthozoa</taxon>
        <taxon>Octocorallia</taxon>
        <taxon>Malacalcyonacea</taxon>
        <taxon>Plexauridae</taxon>
        <taxon>Paramuricea</taxon>
    </lineage>
</organism>
<keyword evidence="5" id="KW-1185">Reference proteome</keyword>
<dbReference type="GO" id="GO:0005516">
    <property type="term" value="F:calmodulin binding"/>
    <property type="evidence" value="ECO:0007669"/>
    <property type="project" value="UniProtKB-KW"/>
</dbReference>
<dbReference type="PANTHER" id="PTHR10749">
    <property type="entry name" value="PHOSPHORYLASE B KINASE REGULATORY SUBUNIT"/>
    <property type="match status" value="1"/>
</dbReference>
<gene>
    <name evidence="4" type="ORF">PACLA_8A012824</name>
</gene>
<dbReference type="AlphaFoldDB" id="A0A7D9J6K5"/>
<keyword evidence="2" id="KW-0112">Calmodulin-binding</keyword>
<evidence type="ECO:0000313" key="5">
    <source>
        <dbReference type="Proteomes" id="UP001152795"/>
    </source>
</evidence>
<evidence type="ECO:0000256" key="2">
    <source>
        <dbReference type="RuleBase" id="RU364123"/>
    </source>
</evidence>
<evidence type="ECO:0000259" key="3">
    <source>
        <dbReference type="Pfam" id="PF19292"/>
    </source>
</evidence>
<dbReference type="InterPro" id="IPR008734">
    <property type="entry name" value="PHK_A/B_su"/>
</dbReference>
<comment type="similarity">
    <text evidence="2">Belongs to the phosphorylase b kinase regulatory chain family.</text>
</comment>
<comment type="function">
    <text evidence="2">Phosphorylase b kinase catalyzes the phosphorylation of serine in certain substrates, including troponin I.</text>
</comment>
<dbReference type="Pfam" id="PF19292">
    <property type="entry name" value="KPBB_C"/>
    <property type="match status" value="1"/>
</dbReference>
<feature type="domain" description="Phosphorylase b kinase regulatory subunit alpha/beta C-terminal" evidence="3">
    <location>
        <begin position="1"/>
        <end position="119"/>
    </location>
</feature>
<keyword evidence="2" id="KW-0449">Lipoprotein</keyword>
<dbReference type="GO" id="GO:0005964">
    <property type="term" value="C:phosphorylase kinase complex"/>
    <property type="evidence" value="ECO:0007669"/>
    <property type="project" value="TreeGrafter"/>
</dbReference>
<dbReference type="Proteomes" id="UP001152795">
    <property type="component" value="Unassembled WGS sequence"/>
</dbReference>
<protein>
    <recommendedName>
        <fullName evidence="2">Phosphorylase b kinase regulatory subunit</fullName>
    </recommendedName>
</protein>
<keyword evidence="1 2" id="KW-0119">Carbohydrate metabolism</keyword>
<keyword evidence="2" id="KW-0321">Glycogen metabolism</keyword>
<dbReference type="GO" id="GO:0005977">
    <property type="term" value="P:glycogen metabolic process"/>
    <property type="evidence" value="ECO:0007669"/>
    <property type="project" value="UniProtKB-UniPathway"/>
</dbReference>
<sequence>MHRVPTGFYSMVWKILGRSDSGFELSRSSLPKFPTMDEMTEGEKNFALKVEEFLSSVPKPEYRQLLVELLMVIATVLERNKELKFHVTIKLDELVNGAMELFAGETGKEQSTFYSTPASGAFGTTTFFARTIVNQLLKESVNVEVDAECVIS</sequence>
<comment type="pathway">
    <text evidence="2">Glycan biosynthesis; glycogen metabolism.</text>
</comment>
<name>A0A7D9J6K5_PARCT</name>
<dbReference type="InterPro" id="IPR045583">
    <property type="entry name" value="KPBA/B_C"/>
</dbReference>
<dbReference type="OrthoDB" id="5971574at2759"/>
<comment type="caution">
    <text evidence="4">The sequence shown here is derived from an EMBL/GenBank/DDBJ whole genome shotgun (WGS) entry which is preliminary data.</text>
</comment>
<dbReference type="UniPathway" id="UPA00163"/>